<evidence type="ECO:0000313" key="3">
    <source>
        <dbReference type="Proteomes" id="UP000255335"/>
    </source>
</evidence>
<evidence type="ECO:0000313" key="2">
    <source>
        <dbReference type="EMBL" id="STP08768.1"/>
    </source>
</evidence>
<feature type="transmembrane region" description="Helical" evidence="1">
    <location>
        <begin position="81"/>
        <end position="102"/>
    </location>
</feature>
<feature type="transmembrane region" description="Helical" evidence="1">
    <location>
        <begin position="52"/>
        <end position="75"/>
    </location>
</feature>
<dbReference type="Proteomes" id="UP000255335">
    <property type="component" value="Unassembled WGS sequence"/>
</dbReference>
<proteinExistence type="predicted"/>
<reference evidence="2 3" key="1">
    <citation type="submission" date="2018-06" db="EMBL/GenBank/DDBJ databases">
        <authorList>
            <consortium name="Pathogen Informatics"/>
            <person name="Doyle S."/>
        </authorList>
    </citation>
    <scope>NUCLEOTIDE SEQUENCE [LARGE SCALE GENOMIC DNA]</scope>
    <source>
        <strain evidence="2 3">NCTC12221</strain>
    </source>
</reference>
<feature type="transmembrane region" description="Helical" evidence="1">
    <location>
        <begin position="22"/>
        <end position="40"/>
    </location>
</feature>
<protein>
    <submittedName>
        <fullName evidence="2">TerC family integral membrane protein</fullName>
    </submittedName>
</protein>
<sequence>MQEFDSSILQDTYMSLMLYHKIFAAFFALPFVLNLLVLFFGSKNLVRMNKKIWFIAPIIFFLLSVSVLSGINIWVFGSLSLSLEIIAMITFCVFVLVGEIYRIRILKVARRTNLEAMQSYVRFCKMLYMLDLAFFAVLFYFVS</sequence>
<evidence type="ECO:0000256" key="1">
    <source>
        <dbReference type="SAM" id="Phobius"/>
    </source>
</evidence>
<dbReference type="AlphaFoldDB" id="A0A377JLZ1"/>
<feature type="transmembrane region" description="Helical" evidence="1">
    <location>
        <begin position="123"/>
        <end position="142"/>
    </location>
</feature>
<keyword evidence="1" id="KW-1133">Transmembrane helix</keyword>
<gene>
    <name evidence="2" type="ORF">NCTC12221_00181</name>
</gene>
<name>A0A377JLZ1_9HELI</name>
<accession>A0A377JLZ1</accession>
<organism evidence="2 3">
    <name type="scientific">Helicobacter cinaedi</name>
    <dbReference type="NCBI Taxonomy" id="213"/>
    <lineage>
        <taxon>Bacteria</taxon>
        <taxon>Pseudomonadati</taxon>
        <taxon>Campylobacterota</taxon>
        <taxon>Epsilonproteobacteria</taxon>
        <taxon>Campylobacterales</taxon>
        <taxon>Helicobacteraceae</taxon>
        <taxon>Helicobacter</taxon>
    </lineage>
</organism>
<keyword evidence="1" id="KW-0812">Transmembrane</keyword>
<dbReference type="EMBL" id="UGHZ01000001">
    <property type="protein sequence ID" value="STP08768.1"/>
    <property type="molecule type" value="Genomic_DNA"/>
</dbReference>
<keyword evidence="1" id="KW-0472">Membrane</keyword>
<dbReference type="RefSeq" id="WP_115025602.1">
    <property type="nucleotide sequence ID" value="NZ_UGHZ01000001.1"/>
</dbReference>